<keyword evidence="4 8" id="KW-0732">Signal</keyword>
<dbReference type="OrthoDB" id="236884at2"/>
<name>A0A5C5Z0H3_9BACT</name>
<dbReference type="PANTHER" id="PTHR45953:SF1">
    <property type="entry name" value="IDURONATE 2-SULFATASE"/>
    <property type="match status" value="1"/>
</dbReference>
<dbReference type="InterPro" id="IPR000917">
    <property type="entry name" value="Sulfatase_N"/>
</dbReference>
<dbReference type="PANTHER" id="PTHR45953">
    <property type="entry name" value="IDURONATE 2-SULFATASE"/>
    <property type="match status" value="1"/>
</dbReference>
<dbReference type="InterPro" id="IPR017850">
    <property type="entry name" value="Alkaline_phosphatase_core_sf"/>
</dbReference>
<protein>
    <submittedName>
        <fullName evidence="10">Choline-sulfatase</fullName>
        <ecNumber evidence="10">3.1.6.6</ecNumber>
    </submittedName>
</protein>
<evidence type="ECO:0000256" key="1">
    <source>
        <dbReference type="ARBA" id="ARBA00001913"/>
    </source>
</evidence>
<dbReference type="GO" id="GO:0005737">
    <property type="term" value="C:cytoplasm"/>
    <property type="evidence" value="ECO:0007669"/>
    <property type="project" value="TreeGrafter"/>
</dbReference>
<dbReference type="Gene3D" id="3.40.720.10">
    <property type="entry name" value="Alkaline Phosphatase, subunit A"/>
    <property type="match status" value="1"/>
</dbReference>
<dbReference type="InterPro" id="IPR035874">
    <property type="entry name" value="IDS"/>
</dbReference>
<sequence length="475" mass="53354" precursor="true">MSRVFFLCLVLSVPYAQAAERPNVVFVAIDDLNDWVGCLDGHPQIQTPNIDRLAQRSVNFTNAHCQAPICNPSRTSMLLGKLPSTTGHYFLAPGFRDVQVTKDAETLFQCFRRHGYRAETMGKVFHGVADEASFDHVERSSGVRRQKEKLRYRQPGSHPSWDWGQVEIADEDQRDYHTAAWAVDRIPPLGMTEEPFFLAIGFHLPHVPIYATKKWFDLYPIDNLVMPTVLENDLDDVPPIAIDLSLNPTAPRYEWMAQSGEDVHAVRAYLAAISFVDHLVGMVLDSVEAAGLGKNTIVVLFSDHGFHLGEKKKWAKRSLWERTTRVPLLIAGPGITSGDRCGAPVGLIDVFPTLLDLCGLPEKVGLDGQSLRPLLEDVDSPWQHPAICTFGPGNHSIHSRHYHYIHYRDGSEEFYDHRNDFHEHQNLAKDAVCEELISEHRKWLPGNDAPMVPGSRGSDSPLYGESNGLQKAMKR</sequence>
<evidence type="ECO:0000256" key="7">
    <source>
        <dbReference type="SAM" id="MobiDB-lite"/>
    </source>
</evidence>
<dbReference type="Proteomes" id="UP000315010">
    <property type="component" value="Unassembled WGS sequence"/>
</dbReference>
<dbReference type="GO" id="GO:0047753">
    <property type="term" value="F:choline-sulfatase activity"/>
    <property type="evidence" value="ECO:0007669"/>
    <property type="project" value="UniProtKB-EC"/>
</dbReference>
<accession>A0A5C5Z0H3</accession>
<evidence type="ECO:0000259" key="9">
    <source>
        <dbReference type="Pfam" id="PF00884"/>
    </source>
</evidence>
<evidence type="ECO:0000256" key="6">
    <source>
        <dbReference type="ARBA" id="ARBA00022837"/>
    </source>
</evidence>
<keyword evidence="11" id="KW-1185">Reference proteome</keyword>
<comment type="similarity">
    <text evidence="2">Belongs to the sulfatase family.</text>
</comment>
<keyword evidence="5 10" id="KW-0378">Hydrolase</keyword>
<evidence type="ECO:0000256" key="4">
    <source>
        <dbReference type="ARBA" id="ARBA00022729"/>
    </source>
</evidence>
<dbReference type="EC" id="3.1.6.6" evidence="10"/>
<dbReference type="SUPFAM" id="SSF53649">
    <property type="entry name" value="Alkaline phosphatase-like"/>
    <property type="match status" value="1"/>
</dbReference>
<keyword evidence="3" id="KW-0479">Metal-binding</keyword>
<feature type="signal peptide" evidence="8">
    <location>
        <begin position="1"/>
        <end position="18"/>
    </location>
</feature>
<reference evidence="10 11" key="1">
    <citation type="submission" date="2019-02" db="EMBL/GenBank/DDBJ databases">
        <title>Deep-cultivation of Planctomycetes and their phenomic and genomic characterization uncovers novel biology.</title>
        <authorList>
            <person name="Wiegand S."/>
            <person name="Jogler M."/>
            <person name="Boedeker C."/>
            <person name="Pinto D."/>
            <person name="Vollmers J."/>
            <person name="Rivas-Marin E."/>
            <person name="Kohn T."/>
            <person name="Peeters S.H."/>
            <person name="Heuer A."/>
            <person name="Rast P."/>
            <person name="Oberbeckmann S."/>
            <person name="Bunk B."/>
            <person name="Jeske O."/>
            <person name="Meyerdierks A."/>
            <person name="Storesund J.E."/>
            <person name="Kallscheuer N."/>
            <person name="Luecker S."/>
            <person name="Lage O.M."/>
            <person name="Pohl T."/>
            <person name="Merkel B.J."/>
            <person name="Hornburger P."/>
            <person name="Mueller R.-W."/>
            <person name="Bruemmer F."/>
            <person name="Labrenz M."/>
            <person name="Spormann A.M."/>
            <person name="Op Den Camp H."/>
            <person name="Overmann J."/>
            <person name="Amann R."/>
            <person name="Jetten M.S.M."/>
            <person name="Mascher T."/>
            <person name="Medema M.H."/>
            <person name="Devos D.P."/>
            <person name="Kaster A.-K."/>
            <person name="Ovreas L."/>
            <person name="Rohde M."/>
            <person name="Galperin M.Y."/>
            <person name="Jogler C."/>
        </authorList>
    </citation>
    <scope>NUCLEOTIDE SEQUENCE [LARGE SCALE GENOMIC DNA]</scope>
    <source>
        <strain evidence="10 11">CA13</strain>
    </source>
</reference>
<proteinExistence type="inferred from homology"/>
<evidence type="ECO:0000313" key="11">
    <source>
        <dbReference type="Proteomes" id="UP000315010"/>
    </source>
</evidence>
<dbReference type="GO" id="GO:0046872">
    <property type="term" value="F:metal ion binding"/>
    <property type="evidence" value="ECO:0007669"/>
    <property type="project" value="UniProtKB-KW"/>
</dbReference>
<feature type="chain" id="PRO_5022943590" evidence="8">
    <location>
        <begin position="19"/>
        <end position="475"/>
    </location>
</feature>
<dbReference type="CDD" id="cd16030">
    <property type="entry name" value="iduronate-2-sulfatase"/>
    <property type="match status" value="1"/>
</dbReference>
<dbReference type="Pfam" id="PF00884">
    <property type="entry name" value="Sulfatase"/>
    <property type="match status" value="1"/>
</dbReference>
<evidence type="ECO:0000256" key="8">
    <source>
        <dbReference type="SAM" id="SignalP"/>
    </source>
</evidence>
<dbReference type="EMBL" id="SJPJ01000001">
    <property type="protein sequence ID" value="TWT80193.1"/>
    <property type="molecule type" value="Genomic_DNA"/>
</dbReference>
<evidence type="ECO:0000313" key="10">
    <source>
        <dbReference type="EMBL" id="TWT80193.1"/>
    </source>
</evidence>
<feature type="domain" description="Sulfatase N-terminal" evidence="9">
    <location>
        <begin position="22"/>
        <end position="359"/>
    </location>
</feature>
<organism evidence="10 11">
    <name type="scientific">Novipirellula herctigrandis</name>
    <dbReference type="NCBI Taxonomy" id="2527986"/>
    <lineage>
        <taxon>Bacteria</taxon>
        <taxon>Pseudomonadati</taxon>
        <taxon>Planctomycetota</taxon>
        <taxon>Planctomycetia</taxon>
        <taxon>Pirellulales</taxon>
        <taxon>Pirellulaceae</taxon>
        <taxon>Novipirellula</taxon>
    </lineage>
</organism>
<comment type="cofactor">
    <cofactor evidence="1">
        <name>Ca(2+)</name>
        <dbReference type="ChEBI" id="CHEBI:29108"/>
    </cofactor>
</comment>
<keyword evidence="6" id="KW-0106">Calcium</keyword>
<evidence type="ECO:0000256" key="3">
    <source>
        <dbReference type="ARBA" id="ARBA00022723"/>
    </source>
</evidence>
<feature type="region of interest" description="Disordered" evidence="7">
    <location>
        <begin position="444"/>
        <end position="475"/>
    </location>
</feature>
<evidence type="ECO:0000256" key="5">
    <source>
        <dbReference type="ARBA" id="ARBA00022801"/>
    </source>
</evidence>
<evidence type="ECO:0000256" key="2">
    <source>
        <dbReference type="ARBA" id="ARBA00008779"/>
    </source>
</evidence>
<dbReference type="AlphaFoldDB" id="A0A5C5Z0H3"/>
<dbReference type="GO" id="GO:0004423">
    <property type="term" value="F:iduronate-2-sulfatase activity"/>
    <property type="evidence" value="ECO:0007669"/>
    <property type="project" value="InterPro"/>
</dbReference>
<comment type="caution">
    <text evidence="10">The sequence shown here is derived from an EMBL/GenBank/DDBJ whole genome shotgun (WGS) entry which is preliminary data.</text>
</comment>
<gene>
    <name evidence="10" type="primary">betC_9</name>
    <name evidence="10" type="ORF">CA13_16060</name>
</gene>
<dbReference type="RefSeq" id="WP_146395263.1">
    <property type="nucleotide sequence ID" value="NZ_SJPJ01000001.1"/>
</dbReference>